<dbReference type="GO" id="GO:0019901">
    <property type="term" value="F:protein kinase binding"/>
    <property type="evidence" value="ECO:0007669"/>
    <property type="project" value="InterPro"/>
</dbReference>
<feature type="region of interest" description="Disordered" evidence="1">
    <location>
        <begin position="385"/>
        <end position="427"/>
    </location>
</feature>
<dbReference type="OrthoDB" id="337735at2759"/>
<dbReference type="GO" id="GO:0005634">
    <property type="term" value="C:nucleus"/>
    <property type="evidence" value="ECO:0007669"/>
    <property type="project" value="TreeGrafter"/>
</dbReference>
<gene>
    <name evidence="2" type="ORF">BRENAR_LOCUS4642</name>
</gene>
<proteinExistence type="predicted"/>
<dbReference type="AlphaFoldDB" id="A0A448YSN3"/>
<dbReference type="InterPro" id="IPR036915">
    <property type="entry name" value="Cyclin-like_sf"/>
</dbReference>
<dbReference type="GO" id="GO:0000307">
    <property type="term" value="C:cyclin-dependent protein kinase holoenzyme complex"/>
    <property type="evidence" value="ECO:0007669"/>
    <property type="project" value="TreeGrafter"/>
</dbReference>
<evidence type="ECO:0000256" key="1">
    <source>
        <dbReference type="SAM" id="MobiDB-lite"/>
    </source>
</evidence>
<name>A0A448YSN3_BRENA</name>
<sequence length="427" mass="47142">MSPTMYVLEKQEAKGRQQEEPQQSIESSIQQSVQPSIQPSIQSQPIQQPMQPSPSPQSAQPSLLPPPSLPHTVYRKLPTEFIRCQKEDLITIISRMLASLIEINDRQTAPNLKYIDHGSLTRFHSRSPPQISVFNYLYRLAHYSSLEHSILITAVYYIDLLTMCYPVFAINSLTVHRFLLTATTVAAKSLCDSFCSNHHYAKVGGVNSMELNLLEAEFLTKVSYRVVPRDFNYDSVAERRSSTGTLDTDGGGANSSGAGRNPRYGIGCAAEILDLYYKRMVMLVGGMGKNGPDGNSIMVGRNDNVVYYLSGQDKDQEQEGADGHKYFGYSSESYGDRGTPAVETQYFGNGYVDSSTDYDSSSISDTERNERPTVKDVVGAVTTRLSTTAVAASSTSGSSSTNSRKRRSETSANEDELCMTPSMKKVR</sequence>
<evidence type="ECO:0000313" key="2">
    <source>
        <dbReference type="EMBL" id="VEU23913.1"/>
    </source>
</evidence>
<dbReference type="FunCoup" id="A0A448YSN3">
    <property type="interactions" value="159"/>
</dbReference>
<dbReference type="InParanoid" id="A0A448YSN3"/>
<organism evidence="2 3">
    <name type="scientific">Brettanomyces naardenensis</name>
    <name type="common">Yeast</name>
    <dbReference type="NCBI Taxonomy" id="13370"/>
    <lineage>
        <taxon>Eukaryota</taxon>
        <taxon>Fungi</taxon>
        <taxon>Dikarya</taxon>
        <taxon>Ascomycota</taxon>
        <taxon>Saccharomycotina</taxon>
        <taxon>Pichiomycetes</taxon>
        <taxon>Pichiales</taxon>
        <taxon>Pichiaceae</taxon>
        <taxon>Brettanomyces</taxon>
    </lineage>
</organism>
<evidence type="ECO:0000313" key="3">
    <source>
        <dbReference type="Proteomes" id="UP000290900"/>
    </source>
</evidence>
<feature type="compositionally biased region" description="Low complexity" evidence="1">
    <location>
        <begin position="20"/>
        <end position="62"/>
    </location>
</feature>
<dbReference type="Pfam" id="PF08613">
    <property type="entry name" value="Cyclin"/>
    <property type="match status" value="1"/>
</dbReference>
<accession>A0A448YSN3</accession>
<feature type="compositionally biased region" description="Basic and acidic residues" evidence="1">
    <location>
        <begin position="9"/>
        <end position="19"/>
    </location>
</feature>
<dbReference type="GO" id="GO:0016538">
    <property type="term" value="F:cyclin-dependent protein serine/threonine kinase regulator activity"/>
    <property type="evidence" value="ECO:0007669"/>
    <property type="project" value="TreeGrafter"/>
</dbReference>
<feature type="region of interest" description="Disordered" evidence="1">
    <location>
        <begin position="1"/>
        <end position="65"/>
    </location>
</feature>
<dbReference type="Gene3D" id="1.10.472.10">
    <property type="entry name" value="Cyclin-like"/>
    <property type="match status" value="1"/>
</dbReference>
<protein>
    <submittedName>
        <fullName evidence="2">DEKNAAC105259</fullName>
    </submittedName>
</protein>
<reference evidence="2 3" key="1">
    <citation type="submission" date="2018-12" db="EMBL/GenBank/DDBJ databases">
        <authorList>
            <person name="Tiukova I."/>
            <person name="Dainat J."/>
        </authorList>
    </citation>
    <scope>NUCLEOTIDE SEQUENCE [LARGE SCALE GENOMIC DNA]</scope>
</reference>
<dbReference type="CDD" id="cd20558">
    <property type="entry name" value="CYCLIN_ScPCL7-like"/>
    <property type="match status" value="1"/>
</dbReference>
<keyword evidence="3" id="KW-1185">Reference proteome</keyword>
<dbReference type="InterPro" id="IPR013922">
    <property type="entry name" value="Cyclin_PHO80-like"/>
</dbReference>
<dbReference type="Proteomes" id="UP000290900">
    <property type="component" value="Unassembled WGS sequence"/>
</dbReference>
<dbReference type="PANTHER" id="PTHR15615">
    <property type="match status" value="1"/>
</dbReference>
<dbReference type="EMBL" id="CAACVR010000067">
    <property type="protein sequence ID" value="VEU23913.1"/>
    <property type="molecule type" value="Genomic_DNA"/>
</dbReference>
<dbReference type="SUPFAM" id="SSF47954">
    <property type="entry name" value="Cyclin-like"/>
    <property type="match status" value="1"/>
</dbReference>
<dbReference type="STRING" id="13370.A0A448YSN3"/>
<feature type="compositionally biased region" description="Low complexity" evidence="1">
    <location>
        <begin position="385"/>
        <end position="402"/>
    </location>
</feature>
<dbReference type="PANTHER" id="PTHR15615:SF117">
    <property type="entry name" value="PHO85 CYCLIN PHO80"/>
    <property type="match status" value="1"/>
</dbReference>